<dbReference type="SUPFAM" id="SSF47676">
    <property type="entry name" value="Conserved domain common to transcription factors TFIIS, elongin A, CRSP70"/>
    <property type="match status" value="1"/>
</dbReference>
<dbReference type="Proteomes" id="UP001515500">
    <property type="component" value="Chromosome 7"/>
</dbReference>
<feature type="compositionally biased region" description="Basic and acidic residues" evidence="4">
    <location>
        <begin position="409"/>
        <end position="418"/>
    </location>
</feature>
<dbReference type="SUPFAM" id="SSF46689">
    <property type="entry name" value="Homeodomain-like"/>
    <property type="match status" value="1"/>
</dbReference>
<evidence type="ECO:0000259" key="5">
    <source>
        <dbReference type="PROSITE" id="PS50071"/>
    </source>
</evidence>
<dbReference type="PROSITE" id="PS50071">
    <property type="entry name" value="HOMEOBOX_2"/>
    <property type="match status" value="1"/>
</dbReference>
<feature type="region of interest" description="Disordered" evidence="4">
    <location>
        <begin position="742"/>
        <end position="784"/>
    </location>
</feature>
<organism evidence="6 7">
    <name type="scientific">Dioscorea cayennensis subsp. rotundata</name>
    <name type="common">White Guinea yam</name>
    <name type="synonym">Dioscorea rotundata</name>
    <dbReference type="NCBI Taxonomy" id="55577"/>
    <lineage>
        <taxon>Eukaryota</taxon>
        <taxon>Viridiplantae</taxon>
        <taxon>Streptophyta</taxon>
        <taxon>Embryophyta</taxon>
        <taxon>Tracheophyta</taxon>
        <taxon>Spermatophyta</taxon>
        <taxon>Magnoliopsida</taxon>
        <taxon>Liliopsida</taxon>
        <taxon>Dioscoreales</taxon>
        <taxon>Dioscoreaceae</taxon>
        <taxon>Dioscorea</taxon>
    </lineage>
</organism>
<comment type="subcellular location">
    <subcellularLocation>
        <location evidence="1 3">Nucleus</location>
    </subcellularLocation>
</comment>
<keyword evidence="3" id="KW-0371">Homeobox</keyword>
<dbReference type="SMART" id="SM00389">
    <property type="entry name" value="HOX"/>
    <property type="match status" value="1"/>
</dbReference>
<feature type="region of interest" description="Disordered" evidence="4">
    <location>
        <begin position="407"/>
        <end position="481"/>
    </location>
</feature>
<dbReference type="InterPro" id="IPR009057">
    <property type="entry name" value="Homeodomain-like_sf"/>
</dbReference>
<dbReference type="InterPro" id="IPR035441">
    <property type="entry name" value="TFIIS/LEDGF_dom_sf"/>
</dbReference>
<dbReference type="PANTHER" id="PTHR33400">
    <property type="entry name" value="ZINC FINGER CCCH DOMAIN-CONTAINING PROTEIN 6-RELATED"/>
    <property type="match status" value="1"/>
</dbReference>
<keyword evidence="6" id="KW-1185">Reference proteome</keyword>
<dbReference type="PANTHER" id="PTHR33400:SF6">
    <property type="entry name" value="HOMEOBOX PROTEIN LUMINIDEPENDENS"/>
    <property type="match status" value="1"/>
</dbReference>
<evidence type="ECO:0000313" key="7">
    <source>
        <dbReference type="RefSeq" id="XP_039128601.1"/>
    </source>
</evidence>
<gene>
    <name evidence="7" type="primary">LOC120264816</name>
</gene>
<evidence type="ECO:0000313" key="6">
    <source>
        <dbReference type="Proteomes" id="UP001515500"/>
    </source>
</evidence>
<name>A0AB40BMT9_DIOCR</name>
<feature type="domain" description="Homeobox" evidence="5">
    <location>
        <begin position="77"/>
        <end position="137"/>
    </location>
</feature>
<evidence type="ECO:0000256" key="1">
    <source>
        <dbReference type="ARBA" id="ARBA00004123"/>
    </source>
</evidence>
<keyword evidence="3" id="KW-0539">Nucleus</keyword>
<dbReference type="GO" id="GO:0010228">
    <property type="term" value="P:vegetative to reproductive phase transition of meristem"/>
    <property type="evidence" value="ECO:0007669"/>
    <property type="project" value="TreeGrafter"/>
</dbReference>
<keyword evidence="2 3" id="KW-0238">DNA-binding</keyword>
<evidence type="ECO:0000256" key="4">
    <source>
        <dbReference type="SAM" id="MobiDB-lite"/>
    </source>
</evidence>
<feature type="region of interest" description="Disordered" evidence="4">
    <location>
        <begin position="900"/>
        <end position="948"/>
    </location>
</feature>
<dbReference type="GeneID" id="120264816"/>
<sequence length="948" mass="105642">MLGSEMAIVPAISADGSFAELEGVGDSVESFVRLLETQKELFHIQIDQLQKLVVTQCKLTGANPLSQEMAAGALSIKIGKKPRDLLNPKAVKYMQSIFSIKDAIGKKETREISALCGITVTQVREFFAGQRSRVRKLTRVSREKVTQSEASKEPLDVCPISVEQPLPVAIEAPASLNTVNPMTVQHCQVLENYGNANATEGGQQVPVNSTEVKTAQEGASCLPQEEAIDGIDSEDKKFLENIFNLMKKEETFSGQAKLMEWVLQIQNIAVLNWFLTKGGIPILASWLSEAALEEQSSLLLVLLKVLCHLPLHKVLPLQMSGILQTINKLRFYNRSSDISNRARILLSRLSKIFIRNQAMKKPTFSKLPRDVDKEIIRKQRISEILLSDESWQSKIDIPEEILALTENNDMSRRTEPRPGLKLLTSSADESNKRHSQSVSTSKNKQRRKVQLVDQPDSKAAGRSVQVARAGPSNQSRPMSADDIQKAKMRAMFMQNKYGKSDVSTPENLGQKSVNREISSAQIIKTTPSSRIAQLPHTKRNEDKKPLIPIRKPSPVKMETDSKPNKTSREHLLERLKSVRTQWHSPPEVKINSLWRVGAGENSKEVEVQTARTCREKETLYANQQEVPPNPKEPWDTEMDFDDSLTTEIPIEQPPEVDIPESSSSSLPNGIIQASKVEVPPTATSLAPAINNAPPEADMELLAVLLKNPELVFALTSGQTSNMTSHQTVALLDMLKKSGVGFAQSSREIQEPTSLPSPTPPSESRSEWRSEPSPFTRNPPQLLQPPHVPAVVLTMPQLTVTTNLNPTTTPQNHTLMNHQAYKQLPAATMYAQQSSNTSAYHSSLAQMHNASTSLLNSTMPTWLPSSVAPSTHFDANQYNHRMYSASQGQMNAVRNNAELYSNRGLPDSRREHGPSYRPEWPANWNPGEHRDWQNRPSDAGRRGRDRDWR</sequence>
<evidence type="ECO:0000256" key="2">
    <source>
        <dbReference type="ARBA" id="ARBA00023125"/>
    </source>
</evidence>
<feature type="compositionally biased region" description="Basic and acidic residues" evidence="4">
    <location>
        <begin position="557"/>
        <end position="568"/>
    </location>
</feature>
<protein>
    <submittedName>
        <fullName evidence="7">Homeobox protein LUMINIDEPENDENS-like isoform X1</fullName>
    </submittedName>
</protein>
<feature type="region of interest" description="Disordered" evidence="4">
    <location>
        <begin position="535"/>
        <end position="568"/>
    </location>
</feature>
<accession>A0AB40BMT9</accession>
<feature type="compositionally biased region" description="Basic and acidic residues" evidence="4">
    <location>
        <begin position="926"/>
        <end position="948"/>
    </location>
</feature>
<dbReference type="AlphaFoldDB" id="A0AB40BMT9"/>
<evidence type="ECO:0000256" key="3">
    <source>
        <dbReference type="PROSITE-ProRule" id="PRU00108"/>
    </source>
</evidence>
<dbReference type="InterPro" id="IPR001356">
    <property type="entry name" value="HD"/>
</dbReference>
<feature type="DNA-binding region" description="Homeobox" evidence="3">
    <location>
        <begin position="79"/>
        <end position="138"/>
    </location>
</feature>
<dbReference type="RefSeq" id="XP_039128601.1">
    <property type="nucleotide sequence ID" value="XM_039272667.1"/>
</dbReference>
<reference evidence="7" key="1">
    <citation type="submission" date="2025-08" db="UniProtKB">
        <authorList>
            <consortium name="RefSeq"/>
        </authorList>
    </citation>
    <scope>IDENTIFICATION</scope>
</reference>
<dbReference type="GO" id="GO:0005634">
    <property type="term" value="C:nucleus"/>
    <property type="evidence" value="ECO:0007669"/>
    <property type="project" value="UniProtKB-SubCell"/>
</dbReference>
<proteinExistence type="predicted"/>
<dbReference type="GO" id="GO:0003677">
    <property type="term" value="F:DNA binding"/>
    <property type="evidence" value="ECO:0007669"/>
    <property type="project" value="UniProtKB-UniRule"/>
</dbReference>